<sequence>MDNILDYEEQVEWNRLHDVHVNITNKCDISEAEKFFIDTIMARCEEMMTRENKQQVFGIVQPLLEGTKNAYDKFVSENGK</sequence>
<evidence type="ECO:0000313" key="3">
    <source>
        <dbReference type="EMBL" id="AIU36931.1"/>
    </source>
</evidence>
<dbReference type="EMBL" id="KM217574">
    <property type="protein sequence ID" value="AIU36794.1"/>
    <property type="molecule type" value="Genomic_DNA"/>
</dbReference>
<dbReference type="EMBL" id="KM217576">
    <property type="protein sequence ID" value="AIU37073.1"/>
    <property type="molecule type" value="Genomic_DNA"/>
</dbReference>
<evidence type="ECO:0000313" key="4">
    <source>
        <dbReference type="EMBL" id="AIU37073.1"/>
    </source>
</evidence>
<dbReference type="EMBL" id="KM217575">
    <property type="protein sequence ID" value="AIU36931.1"/>
    <property type="molecule type" value="Genomic_DNA"/>
</dbReference>
<evidence type="ECO:0000313" key="11">
    <source>
        <dbReference type="EMBL" id="QGY99947.1"/>
    </source>
</evidence>
<evidence type="ECO:0000313" key="9">
    <source>
        <dbReference type="EMBL" id="QGY99663.1"/>
    </source>
</evidence>
<name>A0A097P242_GVCP</name>
<evidence type="ECO:0000313" key="2">
    <source>
        <dbReference type="EMBL" id="AIU36794.1"/>
    </source>
</evidence>
<dbReference type="EMBL" id="MN696166">
    <property type="protein sequence ID" value="QGY99521.1"/>
    <property type="molecule type" value="Genomic_DNA"/>
</dbReference>
<evidence type="ECO:0000313" key="12">
    <source>
        <dbReference type="EMBL" id="QGZ00089.1"/>
    </source>
</evidence>
<evidence type="ECO:0000313" key="10">
    <source>
        <dbReference type="EMBL" id="QGY99805.1"/>
    </source>
</evidence>
<evidence type="ECO:0000313" key="13">
    <source>
        <dbReference type="EMBL" id="QGZ00230.1"/>
    </source>
</evidence>
<dbReference type="OrthoDB" id="27550at10239"/>
<reference evidence="7" key="3">
    <citation type="journal article" date="2019" name="Virology">
        <title>Single nucleotide polymorphism (SNP) frequencies and distribution reveal complex genetic composition of seven novel natural isolates of Cydia pomonella granulovirus.</title>
        <authorList>
            <person name="Fan J."/>
            <person name="Wennmann J.T."/>
            <person name="Wang D."/>
            <person name="Jehle J.A."/>
        </authorList>
    </citation>
    <scope>NUCLEOTIDE SEQUENCE</scope>
    <source>
        <strain evidence="7">CpGV-ALE</strain>
        <strain evidence="8">CpGV-JQ</strain>
        <strain evidence="9">CpGV-KS1</strain>
        <strain evidence="10">CpGV-KS2</strain>
        <strain evidence="11">CpGV-WW</strain>
        <strain evidence="13">CpGV-ZY</strain>
        <strain evidence="12">CpGV-ZY2</strain>
    </source>
</reference>
<dbReference type="EMBL" id="MN696171">
    <property type="protein sequence ID" value="QGZ00230.1"/>
    <property type="molecule type" value="Genomic_DNA"/>
</dbReference>
<dbReference type="EMBL" id="MN075941">
    <property type="protein sequence ID" value="QDW81066.1"/>
    <property type="molecule type" value="Genomic_DNA"/>
</dbReference>
<dbReference type="EMBL" id="MN696168">
    <property type="protein sequence ID" value="QGY99805.1"/>
    <property type="molecule type" value="Genomic_DNA"/>
</dbReference>
<reference evidence="5" key="1">
    <citation type="journal article" date="2014" name="Proc. Natl. Acad. Sci. U.S.A.">
        <title>Baculovirus resistance in codling moth is virus isolate-dependent and the consequence of a mutation in viral gene pe38.</title>
        <authorList>
            <person name="Gebhardt M.M."/>
            <person name="Eberle K.E."/>
            <person name="Radtke P."/>
            <person name="Jehle J.A."/>
        </authorList>
    </citation>
    <scope>NUCLEOTIDE SEQUENCE</scope>
    <source>
        <strain evidence="5">CpGV-E2</strain>
        <strain evidence="2">CpGV-I07</strain>
        <strain evidence="4">CpGV-I12</strain>
        <strain evidence="3">CpGV-M</strain>
        <strain evidence="1">CpGV-S</strain>
    </source>
</reference>
<dbReference type="EMBL" id="MN696170">
    <property type="protein sequence ID" value="QGZ00089.1"/>
    <property type="molecule type" value="Genomic_DNA"/>
</dbReference>
<evidence type="ECO:0000313" key="5">
    <source>
        <dbReference type="EMBL" id="AIU37215.1"/>
    </source>
</evidence>
<gene>
    <name evidence="5" type="primary">orf5</name>
</gene>
<organism evidence="5">
    <name type="scientific">Cydia pomonella granulosis virus</name>
    <name type="common">CpGV</name>
    <name type="synonym">Cydia pomonella granulovirus</name>
    <dbReference type="NCBI Taxonomy" id="28289"/>
    <lineage>
        <taxon>Viruses</taxon>
        <taxon>Viruses incertae sedis</taxon>
        <taxon>Naldaviricetes</taxon>
        <taxon>Lefavirales</taxon>
        <taxon>Baculoviridae</taxon>
        <taxon>Betabaculovirus</taxon>
        <taxon>Betabaculovirus cypomonellae</taxon>
    </lineage>
</organism>
<dbReference type="EMBL" id="MN696165">
    <property type="protein sequence ID" value="QGY99379.1"/>
    <property type="molecule type" value="Genomic_DNA"/>
</dbReference>
<evidence type="ECO:0000313" key="6">
    <source>
        <dbReference type="EMBL" id="QDW81066.1"/>
    </source>
</evidence>
<protein>
    <submittedName>
        <fullName evidence="5">ORF5</fullName>
    </submittedName>
</protein>
<organismHost>
    <name type="scientific">Cydia pomonella</name>
    <name type="common">Codling moth</name>
    <dbReference type="NCBI Taxonomy" id="82600"/>
</organismHost>
<reference evidence="2" key="2">
    <citation type="submission" date="2014-07" db="EMBL/GenBank/DDBJ databases">
        <title>Comparative genomics of CpGV: Evolution of a crop protection agent.</title>
        <authorList>
            <person name="Radtke P.C."/>
            <person name="Jehle J.A."/>
        </authorList>
    </citation>
    <scope>NUCLEOTIDE SEQUENCE</scope>
    <source>
        <strain evidence="2">CpGV-I07</strain>
    </source>
</reference>
<evidence type="ECO:0000313" key="1">
    <source>
        <dbReference type="EMBL" id="AIU36654.1"/>
    </source>
</evidence>
<dbReference type="KEGG" id="vg:921426"/>
<dbReference type="GeneID" id="921426"/>
<dbReference type="EMBL" id="KM217573">
    <property type="protein sequence ID" value="AIU36654.1"/>
    <property type="molecule type" value="Genomic_DNA"/>
</dbReference>
<evidence type="ECO:0000313" key="7">
    <source>
        <dbReference type="EMBL" id="QGY99379.1"/>
    </source>
</evidence>
<dbReference type="EMBL" id="MN696167">
    <property type="protein sequence ID" value="QGY99663.1"/>
    <property type="molecule type" value="Genomic_DNA"/>
</dbReference>
<evidence type="ECO:0000313" key="8">
    <source>
        <dbReference type="EMBL" id="QGY99521.1"/>
    </source>
</evidence>
<accession>A0A097P242</accession>
<dbReference type="EMBL" id="MN696169">
    <property type="protein sequence ID" value="QGY99947.1"/>
    <property type="molecule type" value="Genomic_DNA"/>
</dbReference>
<reference evidence="6" key="4">
    <citation type="journal article" date="2019" name="Viruses">
        <title>Genome Analysis of A Novel South African Cydia pomonella granulovirus (CpGV-SA) with Resistance-Breaking Potential.</title>
        <authorList>
            <person name="Motsoeneng B."/>
            <person name="Jukes M.D."/>
            <person name="Knox C.M."/>
            <person name="Hill M.P."/>
            <person name="Moore S.D."/>
        </authorList>
    </citation>
    <scope>NUCLEOTIDE SEQUENCE</scope>
    <source>
        <strain evidence="6">CpGV-SA</strain>
    </source>
</reference>
<dbReference type="EMBL" id="KM217577">
    <property type="protein sequence ID" value="AIU37215.1"/>
    <property type="molecule type" value="Genomic_DNA"/>
</dbReference>
<dbReference type="RefSeq" id="NP_148789.1">
    <property type="nucleotide sequence ID" value="NC_002816.1"/>
</dbReference>
<proteinExistence type="predicted"/>